<evidence type="ECO:0000256" key="10">
    <source>
        <dbReference type="ARBA" id="ARBA00022729"/>
    </source>
</evidence>
<dbReference type="PROSITE" id="PS00109">
    <property type="entry name" value="PROTEIN_KINASE_TYR"/>
    <property type="match status" value="1"/>
</dbReference>
<evidence type="ECO:0000256" key="13">
    <source>
        <dbReference type="ARBA" id="ARBA00022777"/>
    </source>
</evidence>
<dbReference type="PROSITE" id="PS00107">
    <property type="entry name" value="PROTEIN_KINASE_ATP"/>
    <property type="match status" value="1"/>
</dbReference>
<dbReference type="PANTHER" id="PTHR48053:SF126">
    <property type="entry name" value="MDIS1-INTERACTING RECEPTOR LIKE KINASE 2-LIKE ISOFORM X1"/>
    <property type="match status" value="1"/>
</dbReference>
<dbReference type="AlphaFoldDB" id="A0A2H5QX01"/>
<evidence type="ECO:0000256" key="7">
    <source>
        <dbReference type="ARBA" id="ARBA00022614"/>
    </source>
</evidence>
<evidence type="ECO:0000256" key="11">
    <source>
        <dbReference type="ARBA" id="ARBA00022737"/>
    </source>
</evidence>
<dbReference type="Pfam" id="PF00069">
    <property type="entry name" value="Pkinase"/>
    <property type="match status" value="1"/>
</dbReference>
<dbReference type="SUPFAM" id="SSF56112">
    <property type="entry name" value="Protein kinase-like (PK-like)"/>
    <property type="match status" value="1"/>
</dbReference>
<keyword evidence="6" id="KW-0597">Phosphoprotein</keyword>
<keyword evidence="25" id="KW-1185">Reference proteome</keyword>
<dbReference type="Gene3D" id="1.10.510.10">
    <property type="entry name" value="Transferase(Phosphotransferase) domain 1"/>
    <property type="match status" value="1"/>
</dbReference>
<dbReference type="Gene3D" id="3.80.10.10">
    <property type="entry name" value="Ribonuclease Inhibitor"/>
    <property type="match status" value="5"/>
</dbReference>
<keyword evidence="17" id="KW-0675">Receptor</keyword>
<dbReference type="SUPFAM" id="SSF52058">
    <property type="entry name" value="L domain-like"/>
    <property type="match status" value="3"/>
</dbReference>
<dbReference type="PRINTS" id="PR00019">
    <property type="entry name" value="LEURICHRPT"/>
</dbReference>
<keyword evidence="11" id="KW-0677">Repeat</keyword>
<dbReference type="Pfam" id="PF23598">
    <property type="entry name" value="LRR_14"/>
    <property type="match status" value="2"/>
</dbReference>
<dbReference type="InterPro" id="IPR008266">
    <property type="entry name" value="Tyr_kinase_AS"/>
</dbReference>
<comment type="subcellular location">
    <subcellularLocation>
        <location evidence="1">Cell membrane</location>
    </subcellularLocation>
    <subcellularLocation>
        <location evidence="2">Membrane</location>
        <topology evidence="2">Single-pass type I membrane protein</topology>
    </subcellularLocation>
</comment>
<dbReference type="PROSITE" id="PS50011">
    <property type="entry name" value="PROTEIN_KINASE_DOM"/>
    <property type="match status" value="1"/>
</dbReference>
<organism evidence="24 25">
    <name type="scientific">Citrus unshiu</name>
    <name type="common">Satsuma mandarin</name>
    <name type="synonym">Citrus nobilis var. unshiu</name>
    <dbReference type="NCBI Taxonomy" id="55188"/>
    <lineage>
        <taxon>Eukaryota</taxon>
        <taxon>Viridiplantae</taxon>
        <taxon>Streptophyta</taxon>
        <taxon>Embryophyta</taxon>
        <taxon>Tracheophyta</taxon>
        <taxon>Spermatophyta</taxon>
        <taxon>Magnoliopsida</taxon>
        <taxon>eudicotyledons</taxon>
        <taxon>Gunneridae</taxon>
        <taxon>Pentapetalae</taxon>
        <taxon>rosids</taxon>
        <taxon>malvids</taxon>
        <taxon>Sapindales</taxon>
        <taxon>Rutaceae</taxon>
        <taxon>Aurantioideae</taxon>
        <taxon>Citrus</taxon>
    </lineage>
</organism>
<keyword evidence="5" id="KW-0723">Serine/threonine-protein kinase</keyword>
<sequence>MELAAAPLFASSASVFKITDIGLPKSNIKGELGRLNFSCFPNLQHLDLGSNNLSGSIPSQIGSLSNLTYIYLYETNLTGTIPKEIGSLRNLEVLDLGSNNLNGTIPLEIGSVRNLEALSLDGNKLSGTIPIEIGSLRNLQWLDLSSNKLSGTIPKEIGSLRNLKELDLSSNKLGGVLPQEIGNLKSLTALSMDANNIGGPIPSTLFRLTNIEYLSLGFNGFNGSIPREIGNLKNLTSLSLGGNKLTGHIPSTLGRLTSLQILDLSSNQLHSSIPLVIGNFSALSYLDLSDNRICGIIPDELTKLSHLKYLNLSSNLLSGQIPFAIGKLFNLASLDLSKNKLSGSIPTEIGNCSELRNLTLNHNSLNGTIPLEMGKILWLQNLDLSHNNLSGTIPKTLPPMYLDMSFNNLEGEIPTYLQGHPPKSFVGNKGLCGHVKGFPSCSQSQKHPPSIILFVKIFLPLSLILPFIILGFILLLKRQNKTPKLNSRAAKNGDVGSIPTGIDNCSKLKNLTLNQNSLDGTIPLEMGKILFLEKFDLSHNNLSGTIPKTLRPMYLDLSFNNLEGEIPTYLRDNPPKSFVGNKGLCGQVEGFPSCSQCQKLTLSIILSVKIFLPLTLVLAFTIFGFILLLKSKSENPKLVSRAAKNGDVFSVWNYDGKILYEDLINATEDFHIGYCIGTGGYGSVYKAELPDGKVVALKKLHHSETEDSAFVKSFQNEARVLSTVRHRNIVKLYGFCLHKRCMFLIYEYMERGSLFCVLRNDDEAIELNWTKRLNIVKSVAHALSYLHHDCTPSIVHRDISSNNILLDSNLEAFVADFGTARLLHVDSSNRTLRAGTYGYIAPELAYTMVVTEKCDVYGFGVVALEILMGTHPGELLSSLSSSSGPKIMLIDILDQRLLPPMN</sequence>
<keyword evidence="14 21" id="KW-0067">ATP-binding</keyword>
<dbReference type="InterPro" id="IPR001611">
    <property type="entry name" value="Leu-rich_rpt"/>
</dbReference>
<dbReference type="EC" id="2.7.11.1" evidence="4"/>
<evidence type="ECO:0000259" key="23">
    <source>
        <dbReference type="PROSITE" id="PS50011"/>
    </source>
</evidence>
<dbReference type="PANTHER" id="PTHR48053">
    <property type="entry name" value="LEUCINE RICH REPEAT FAMILY PROTEIN, EXPRESSED"/>
    <property type="match status" value="1"/>
</dbReference>
<evidence type="ECO:0000256" key="4">
    <source>
        <dbReference type="ARBA" id="ARBA00012513"/>
    </source>
</evidence>
<dbReference type="FunFam" id="3.30.200.20:FF:000309">
    <property type="entry name" value="Leucine-rich repeat receptor protein kinase MSP1"/>
    <property type="match status" value="1"/>
</dbReference>
<keyword evidence="18" id="KW-0325">Glycoprotein</keyword>
<keyword evidence="10" id="KW-0732">Signal</keyword>
<evidence type="ECO:0000256" key="22">
    <source>
        <dbReference type="SAM" id="Phobius"/>
    </source>
</evidence>
<dbReference type="InterPro" id="IPR055414">
    <property type="entry name" value="LRR_R13L4/SHOC2-like"/>
</dbReference>
<evidence type="ECO:0000256" key="3">
    <source>
        <dbReference type="ARBA" id="ARBA00009592"/>
    </source>
</evidence>
<dbReference type="PROSITE" id="PS51450">
    <property type="entry name" value="LRR"/>
    <property type="match status" value="2"/>
</dbReference>
<feature type="non-terminal residue" evidence="24">
    <location>
        <position position="902"/>
    </location>
</feature>
<dbReference type="SMART" id="SM00365">
    <property type="entry name" value="LRR_SD22"/>
    <property type="match status" value="7"/>
</dbReference>
<keyword evidence="7" id="KW-0433">Leucine-rich repeat</keyword>
<dbReference type="EMBL" id="BDQV01000989">
    <property type="protein sequence ID" value="GAY68835.1"/>
    <property type="molecule type" value="Genomic_DNA"/>
</dbReference>
<evidence type="ECO:0000256" key="2">
    <source>
        <dbReference type="ARBA" id="ARBA00004479"/>
    </source>
</evidence>
<keyword evidence="8" id="KW-0808">Transferase</keyword>
<name>A0A2H5QX01_CITUN</name>
<feature type="transmembrane region" description="Helical" evidence="22">
    <location>
        <begin position="610"/>
        <end position="629"/>
    </location>
</feature>
<feature type="binding site" evidence="21">
    <location>
        <position position="698"/>
    </location>
    <ligand>
        <name>ATP</name>
        <dbReference type="ChEBI" id="CHEBI:30616"/>
    </ligand>
</feature>
<evidence type="ECO:0000256" key="8">
    <source>
        <dbReference type="ARBA" id="ARBA00022679"/>
    </source>
</evidence>
<dbReference type="FunFam" id="3.80.10.10:FF:000383">
    <property type="entry name" value="Leucine-rich repeat receptor protein kinase EMS1"/>
    <property type="match status" value="2"/>
</dbReference>
<evidence type="ECO:0000256" key="15">
    <source>
        <dbReference type="ARBA" id="ARBA00022989"/>
    </source>
</evidence>
<feature type="transmembrane region" description="Helical" evidence="22">
    <location>
        <begin position="451"/>
        <end position="476"/>
    </location>
</feature>
<keyword evidence="16 22" id="KW-0472">Membrane</keyword>
<dbReference type="GO" id="GO:0004674">
    <property type="term" value="F:protein serine/threonine kinase activity"/>
    <property type="evidence" value="ECO:0007669"/>
    <property type="project" value="UniProtKB-KW"/>
</dbReference>
<keyword evidence="15 22" id="KW-1133">Transmembrane helix</keyword>
<gene>
    <name evidence="24" type="ORF">CUMW_267280</name>
</gene>
<evidence type="ECO:0000256" key="20">
    <source>
        <dbReference type="ARBA" id="ARBA00048679"/>
    </source>
</evidence>
<proteinExistence type="inferred from homology"/>
<reference evidence="24 25" key="1">
    <citation type="journal article" date="2017" name="Front. Genet.">
        <title>Draft sequencing of the heterozygous diploid genome of Satsuma (Citrus unshiu Marc.) using a hybrid assembly approach.</title>
        <authorList>
            <person name="Shimizu T."/>
            <person name="Tanizawa Y."/>
            <person name="Mochizuki T."/>
            <person name="Nagasaki H."/>
            <person name="Yoshioka T."/>
            <person name="Toyoda A."/>
            <person name="Fujiyama A."/>
            <person name="Kaminuma E."/>
            <person name="Nakamura Y."/>
        </authorList>
    </citation>
    <scope>NUCLEOTIDE SEQUENCE [LARGE SCALE GENOMIC DNA]</scope>
    <source>
        <strain evidence="25">cv. Miyagawa wase</strain>
    </source>
</reference>
<dbReference type="STRING" id="55188.A0A2H5QX01"/>
<evidence type="ECO:0000256" key="1">
    <source>
        <dbReference type="ARBA" id="ARBA00004236"/>
    </source>
</evidence>
<dbReference type="InterPro" id="IPR017441">
    <property type="entry name" value="Protein_kinase_ATP_BS"/>
</dbReference>
<comment type="similarity">
    <text evidence="3">Belongs to the RLP family.</text>
</comment>
<evidence type="ECO:0000313" key="25">
    <source>
        <dbReference type="Proteomes" id="UP000236630"/>
    </source>
</evidence>
<evidence type="ECO:0000256" key="14">
    <source>
        <dbReference type="ARBA" id="ARBA00022840"/>
    </source>
</evidence>
<evidence type="ECO:0000256" key="5">
    <source>
        <dbReference type="ARBA" id="ARBA00022527"/>
    </source>
</evidence>
<evidence type="ECO:0000313" key="24">
    <source>
        <dbReference type="EMBL" id="GAY68835.1"/>
    </source>
</evidence>
<dbReference type="SMART" id="SM00369">
    <property type="entry name" value="LRR_TYP"/>
    <property type="match status" value="9"/>
</dbReference>
<dbReference type="GO" id="GO:0005524">
    <property type="term" value="F:ATP binding"/>
    <property type="evidence" value="ECO:0007669"/>
    <property type="project" value="UniProtKB-UniRule"/>
</dbReference>
<evidence type="ECO:0000256" key="19">
    <source>
        <dbReference type="ARBA" id="ARBA00047899"/>
    </source>
</evidence>
<evidence type="ECO:0000256" key="6">
    <source>
        <dbReference type="ARBA" id="ARBA00022553"/>
    </source>
</evidence>
<dbReference type="InterPro" id="IPR003591">
    <property type="entry name" value="Leu-rich_rpt_typical-subtyp"/>
</dbReference>
<dbReference type="InterPro" id="IPR032675">
    <property type="entry name" value="LRR_dom_sf"/>
</dbReference>
<dbReference type="InterPro" id="IPR000719">
    <property type="entry name" value="Prot_kinase_dom"/>
</dbReference>
<dbReference type="GO" id="GO:0005886">
    <property type="term" value="C:plasma membrane"/>
    <property type="evidence" value="ECO:0007669"/>
    <property type="project" value="UniProtKB-SubCell"/>
</dbReference>
<dbReference type="FunFam" id="3.80.10.10:FF:000400">
    <property type="entry name" value="Nuclear pore complex protein NUP107"/>
    <property type="match status" value="1"/>
</dbReference>
<feature type="domain" description="Protein kinase" evidence="23">
    <location>
        <begin position="670"/>
        <end position="902"/>
    </location>
</feature>
<evidence type="ECO:0000256" key="21">
    <source>
        <dbReference type="PROSITE-ProRule" id="PRU10141"/>
    </source>
</evidence>
<comment type="catalytic activity">
    <reaction evidence="19">
        <text>L-threonyl-[protein] + ATP = O-phospho-L-threonyl-[protein] + ADP + H(+)</text>
        <dbReference type="Rhea" id="RHEA:46608"/>
        <dbReference type="Rhea" id="RHEA-COMP:11060"/>
        <dbReference type="Rhea" id="RHEA-COMP:11605"/>
        <dbReference type="ChEBI" id="CHEBI:15378"/>
        <dbReference type="ChEBI" id="CHEBI:30013"/>
        <dbReference type="ChEBI" id="CHEBI:30616"/>
        <dbReference type="ChEBI" id="CHEBI:61977"/>
        <dbReference type="ChEBI" id="CHEBI:456216"/>
        <dbReference type="EC" id="2.7.11.1"/>
    </reaction>
</comment>
<evidence type="ECO:0000256" key="16">
    <source>
        <dbReference type="ARBA" id="ARBA00023136"/>
    </source>
</evidence>
<keyword evidence="12 21" id="KW-0547">Nucleotide-binding</keyword>
<protein>
    <recommendedName>
        <fullName evidence="4">non-specific serine/threonine protein kinase</fullName>
        <ecNumber evidence="4">2.7.11.1</ecNumber>
    </recommendedName>
</protein>
<comment type="catalytic activity">
    <reaction evidence="20">
        <text>L-seryl-[protein] + ATP = O-phospho-L-seryl-[protein] + ADP + H(+)</text>
        <dbReference type="Rhea" id="RHEA:17989"/>
        <dbReference type="Rhea" id="RHEA-COMP:9863"/>
        <dbReference type="Rhea" id="RHEA-COMP:11604"/>
        <dbReference type="ChEBI" id="CHEBI:15378"/>
        <dbReference type="ChEBI" id="CHEBI:29999"/>
        <dbReference type="ChEBI" id="CHEBI:30616"/>
        <dbReference type="ChEBI" id="CHEBI:83421"/>
        <dbReference type="ChEBI" id="CHEBI:456216"/>
        <dbReference type="EC" id="2.7.11.1"/>
    </reaction>
</comment>
<evidence type="ECO:0000256" key="9">
    <source>
        <dbReference type="ARBA" id="ARBA00022692"/>
    </source>
</evidence>
<keyword evidence="9 22" id="KW-0812">Transmembrane</keyword>
<dbReference type="InterPro" id="IPR051716">
    <property type="entry name" value="Plant_RL_S/T_kinase"/>
</dbReference>
<comment type="caution">
    <text evidence="24">The sequence shown here is derived from an EMBL/GenBank/DDBJ whole genome shotgun (WGS) entry which is preliminary data.</text>
</comment>
<keyword evidence="13" id="KW-0418">Kinase</keyword>
<dbReference type="InterPro" id="IPR011009">
    <property type="entry name" value="Kinase-like_dom_sf"/>
</dbReference>
<evidence type="ECO:0000256" key="17">
    <source>
        <dbReference type="ARBA" id="ARBA00023170"/>
    </source>
</evidence>
<dbReference type="Gene3D" id="3.30.200.20">
    <property type="entry name" value="Phosphorylase Kinase, domain 1"/>
    <property type="match status" value="1"/>
</dbReference>
<accession>A0A2H5QX01</accession>
<evidence type="ECO:0000256" key="18">
    <source>
        <dbReference type="ARBA" id="ARBA00023180"/>
    </source>
</evidence>
<evidence type="ECO:0000256" key="12">
    <source>
        <dbReference type="ARBA" id="ARBA00022741"/>
    </source>
</evidence>
<dbReference type="Pfam" id="PF00560">
    <property type="entry name" value="LRR_1"/>
    <property type="match status" value="6"/>
</dbReference>
<dbReference type="Proteomes" id="UP000236630">
    <property type="component" value="Unassembled WGS sequence"/>
</dbReference>
<dbReference type="FunFam" id="3.80.10.10:FF:000111">
    <property type="entry name" value="LRR receptor-like serine/threonine-protein kinase ERECTA"/>
    <property type="match status" value="1"/>
</dbReference>